<accession>A0A516Q4H8</accession>
<proteinExistence type="predicted"/>
<organism evidence="2 3">
    <name type="scientific">Microlunatus elymi</name>
    <dbReference type="NCBI Taxonomy" id="2596828"/>
    <lineage>
        <taxon>Bacteria</taxon>
        <taxon>Bacillati</taxon>
        <taxon>Actinomycetota</taxon>
        <taxon>Actinomycetes</taxon>
        <taxon>Propionibacteriales</taxon>
        <taxon>Propionibacteriaceae</taxon>
        <taxon>Microlunatus</taxon>
    </lineage>
</organism>
<gene>
    <name evidence="2" type="ORF">FOE78_22535</name>
</gene>
<dbReference type="KEGG" id="mik:FOE78_22535"/>
<evidence type="ECO:0000256" key="1">
    <source>
        <dbReference type="SAM" id="Phobius"/>
    </source>
</evidence>
<feature type="transmembrane region" description="Helical" evidence="1">
    <location>
        <begin position="20"/>
        <end position="40"/>
    </location>
</feature>
<dbReference type="RefSeq" id="WP_143988253.1">
    <property type="nucleotide sequence ID" value="NZ_CP041692.1"/>
</dbReference>
<dbReference type="Proteomes" id="UP000319263">
    <property type="component" value="Chromosome"/>
</dbReference>
<keyword evidence="1" id="KW-1133">Transmembrane helix</keyword>
<keyword evidence="1" id="KW-0812">Transmembrane</keyword>
<sequence length="138" mass="14558">MDLLERTRRPGGATLRLTMIMNAVLAIGVLAQGLFAGAFLQSRPGWFTAHEALGNALIIPALIASITALTLLVRGRAAATLLVRQAVLLGLIVAVIAAGHAGGAWLMLHIPAAIAALGIAVREVTLYGRRRPSPWQQR</sequence>
<protein>
    <submittedName>
        <fullName evidence="2">Uncharacterized protein</fullName>
    </submittedName>
</protein>
<evidence type="ECO:0000313" key="2">
    <source>
        <dbReference type="EMBL" id="QDP98314.1"/>
    </source>
</evidence>
<dbReference type="AlphaFoldDB" id="A0A516Q4H8"/>
<keyword evidence="1" id="KW-0472">Membrane</keyword>
<feature type="transmembrane region" description="Helical" evidence="1">
    <location>
        <begin position="104"/>
        <end position="121"/>
    </location>
</feature>
<name>A0A516Q4H8_9ACTN</name>
<keyword evidence="3" id="KW-1185">Reference proteome</keyword>
<feature type="transmembrane region" description="Helical" evidence="1">
    <location>
        <begin position="52"/>
        <end position="74"/>
    </location>
</feature>
<reference evidence="2 3" key="1">
    <citation type="submission" date="2019-07" db="EMBL/GenBank/DDBJ databases">
        <title>Microlunatus dokdonensis sp. nov. isolated from the rhizospheric soil of the wild plant Elymus tsukushiensis.</title>
        <authorList>
            <person name="Ghim S.-Y."/>
            <person name="Hwang Y.-J."/>
            <person name="Son J.-S."/>
            <person name="Shin J.-H."/>
        </authorList>
    </citation>
    <scope>NUCLEOTIDE SEQUENCE [LARGE SCALE GENOMIC DNA]</scope>
    <source>
        <strain evidence="2 3">KUDC0627</strain>
    </source>
</reference>
<evidence type="ECO:0000313" key="3">
    <source>
        <dbReference type="Proteomes" id="UP000319263"/>
    </source>
</evidence>
<dbReference type="EMBL" id="CP041692">
    <property type="protein sequence ID" value="QDP98314.1"/>
    <property type="molecule type" value="Genomic_DNA"/>
</dbReference>
<feature type="transmembrane region" description="Helical" evidence="1">
    <location>
        <begin position="81"/>
        <end position="98"/>
    </location>
</feature>